<comment type="caution">
    <text evidence="1">The sequence shown here is derived from an EMBL/GenBank/DDBJ whole genome shotgun (WGS) entry which is preliminary data.</text>
</comment>
<name>A0A1Q9D9M9_SYMMI</name>
<proteinExistence type="predicted"/>
<keyword evidence="2" id="KW-1185">Reference proteome</keyword>
<dbReference type="AlphaFoldDB" id="A0A1Q9D9M9"/>
<accession>A0A1Q9D9M9</accession>
<sequence>MKGDKPAHGYAVLRLAKAAAPPLALARAGALLLQKLTQHGPAVLRTFLYEHWIACPQGAWLSQLQDDVKLIALYVPSVQDFLSVREPVNDLLESLRADPTWWPRQARAADKAFQKAIDDWAINRPSPVTNAEPPLPFASISAFTLLVHTASCRLPAILLSMCAVTAATVGMDQSDKCSNILSIREIASSDRVKSCPP</sequence>
<reference evidence="1 2" key="1">
    <citation type="submission" date="2016-02" db="EMBL/GenBank/DDBJ databases">
        <title>Genome analysis of coral dinoflagellate symbionts highlights evolutionary adaptations to a symbiotic lifestyle.</title>
        <authorList>
            <person name="Aranda M."/>
            <person name="Li Y."/>
            <person name="Liew Y.J."/>
            <person name="Baumgarten S."/>
            <person name="Simakov O."/>
            <person name="Wilson M."/>
            <person name="Piel J."/>
            <person name="Ashoor H."/>
            <person name="Bougouffa S."/>
            <person name="Bajic V.B."/>
            <person name="Ryu T."/>
            <person name="Ravasi T."/>
            <person name="Bayer T."/>
            <person name="Micklem G."/>
            <person name="Kim H."/>
            <person name="Bhak J."/>
            <person name="Lajeunesse T.C."/>
            <person name="Voolstra C.R."/>
        </authorList>
    </citation>
    <scope>NUCLEOTIDE SEQUENCE [LARGE SCALE GENOMIC DNA]</scope>
    <source>
        <strain evidence="1 2">CCMP2467</strain>
    </source>
</reference>
<dbReference type="Proteomes" id="UP000186817">
    <property type="component" value="Unassembled WGS sequence"/>
</dbReference>
<dbReference type="EMBL" id="LSRX01000644">
    <property type="protein sequence ID" value="OLP91896.1"/>
    <property type="molecule type" value="Genomic_DNA"/>
</dbReference>
<gene>
    <name evidence="1" type="ORF">AK812_SmicGene26343</name>
</gene>
<protein>
    <submittedName>
        <fullName evidence="1">Uncharacterized protein</fullName>
    </submittedName>
</protein>
<evidence type="ECO:0000313" key="2">
    <source>
        <dbReference type="Proteomes" id="UP000186817"/>
    </source>
</evidence>
<organism evidence="1 2">
    <name type="scientific">Symbiodinium microadriaticum</name>
    <name type="common">Dinoflagellate</name>
    <name type="synonym">Zooxanthella microadriatica</name>
    <dbReference type="NCBI Taxonomy" id="2951"/>
    <lineage>
        <taxon>Eukaryota</taxon>
        <taxon>Sar</taxon>
        <taxon>Alveolata</taxon>
        <taxon>Dinophyceae</taxon>
        <taxon>Suessiales</taxon>
        <taxon>Symbiodiniaceae</taxon>
        <taxon>Symbiodinium</taxon>
    </lineage>
</organism>
<evidence type="ECO:0000313" key="1">
    <source>
        <dbReference type="EMBL" id="OLP91896.1"/>
    </source>
</evidence>